<dbReference type="AlphaFoldDB" id="A0A7I8L730"/>
<keyword evidence="3" id="KW-1185">Reference proteome</keyword>
<evidence type="ECO:0000313" key="2">
    <source>
        <dbReference type="EMBL" id="CAA7405582.1"/>
    </source>
</evidence>
<dbReference type="OrthoDB" id="1924680at2759"/>
<organism evidence="2 3">
    <name type="scientific">Spirodela intermedia</name>
    <name type="common">Intermediate duckweed</name>
    <dbReference type="NCBI Taxonomy" id="51605"/>
    <lineage>
        <taxon>Eukaryota</taxon>
        <taxon>Viridiplantae</taxon>
        <taxon>Streptophyta</taxon>
        <taxon>Embryophyta</taxon>
        <taxon>Tracheophyta</taxon>
        <taxon>Spermatophyta</taxon>
        <taxon>Magnoliopsida</taxon>
        <taxon>Liliopsida</taxon>
        <taxon>Araceae</taxon>
        <taxon>Lemnoideae</taxon>
        <taxon>Spirodela</taxon>
    </lineage>
</organism>
<gene>
    <name evidence="2" type="ORF">SI8410_11016260</name>
</gene>
<evidence type="ECO:0000256" key="1">
    <source>
        <dbReference type="SAM" id="MobiDB-lite"/>
    </source>
</evidence>
<accession>A0A7I8L730</accession>
<protein>
    <submittedName>
        <fullName evidence="2">Uncharacterized protein</fullName>
    </submittedName>
</protein>
<evidence type="ECO:0000313" key="3">
    <source>
        <dbReference type="Proteomes" id="UP000663760"/>
    </source>
</evidence>
<feature type="compositionally biased region" description="Polar residues" evidence="1">
    <location>
        <begin position="60"/>
        <end position="69"/>
    </location>
</feature>
<feature type="region of interest" description="Disordered" evidence="1">
    <location>
        <begin position="36"/>
        <end position="77"/>
    </location>
</feature>
<reference evidence="2" key="1">
    <citation type="submission" date="2020-02" db="EMBL/GenBank/DDBJ databases">
        <authorList>
            <person name="Scholz U."/>
            <person name="Mascher M."/>
            <person name="Fiebig A."/>
        </authorList>
    </citation>
    <scope>NUCLEOTIDE SEQUENCE</scope>
</reference>
<name>A0A7I8L730_SPIIN</name>
<dbReference type="PANTHER" id="PTHR35495">
    <property type="entry name" value="OS06G0679600 PROTEIN"/>
    <property type="match status" value="1"/>
</dbReference>
<dbReference type="EMBL" id="LR746274">
    <property type="protein sequence ID" value="CAA7405582.1"/>
    <property type="molecule type" value="Genomic_DNA"/>
</dbReference>
<dbReference type="PANTHER" id="PTHR35495:SF1">
    <property type="entry name" value="OS06G0679600 PROTEIN"/>
    <property type="match status" value="1"/>
</dbReference>
<dbReference type="Proteomes" id="UP000663760">
    <property type="component" value="Chromosome 11"/>
</dbReference>
<proteinExistence type="predicted"/>
<sequence>MKEKTRSTGRSVSASKIEERIHRFLRPGALARFRDSRRSSLMGQRGGIFLHGDHGRHQDSLSPLPSSSAVDAEATVTSPPIPAADGLPCFLTGVSGPIFPQRKKLLAAKAMILVPVSPAGQDAADFPSLGAFNPDLLLVH</sequence>